<feature type="compositionally biased region" description="Low complexity" evidence="1">
    <location>
        <begin position="91"/>
        <end position="105"/>
    </location>
</feature>
<accession>A0ABW2U302</accession>
<gene>
    <name evidence="3" type="ORF">ACFQT0_10425</name>
</gene>
<organism evidence="3 4">
    <name type="scientific">Hymenobacter humi</name>
    <dbReference type="NCBI Taxonomy" id="1411620"/>
    <lineage>
        <taxon>Bacteria</taxon>
        <taxon>Pseudomonadati</taxon>
        <taxon>Bacteroidota</taxon>
        <taxon>Cytophagia</taxon>
        <taxon>Cytophagales</taxon>
        <taxon>Hymenobacteraceae</taxon>
        <taxon>Hymenobacter</taxon>
    </lineage>
</organism>
<keyword evidence="2" id="KW-0732">Signal</keyword>
<feature type="signal peptide" evidence="2">
    <location>
        <begin position="1"/>
        <end position="21"/>
    </location>
</feature>
<evidence type="ECO:0000256" key="1">
    <source>
        <dbReference type="SAM" id="MobiDB-lite"/>
    </source>
</evidence>
<dbReference type="EMBL" id="JBHTEK010000001">
    <property type="protein sequence ID" value="MFC7667755.1"/>
    <property type="molecule type" value="Genomic_DNA"/>
</dbReference>
<feature type="region of interest" description="Disordered" evidence="1">
    <location>
        <begin position="32"/>
        <end position="105"/>
    </location>
</feature>
<dbReference type="Proteomes" id="UP001596513">
    <property type="component" value="Unassembled WGS sequence"/>
</dbReference>
<protein>
    <recommendedName>
        <fullName evidence="5">DUF4398 domain-containing protein</fullName>
    </recommendedName>
</protein>
<sequence>MKNLSPALLALSLLAAPVLNSCVTAKKYDDLSARQKADAEGKASAERQYRGATAELQKASDELAQPAPHPKAPRDRLGRNRCRLPQNPHPLQRAQQQLRQAAQEQ</sequence>
<name>A0ABW2U302_9BACT</name>
<evidence type="ECO:0000313" key="3">
    <source>
        <dbReference type="EMBL" id="MFC7667755.1"/>
    </source>
</evidence>
<evidence type="ECO:0000256" key="2">
    <source>
        <dbReference type="SAM" id="SignalP"/>
    </source>
</evidence>
<dbReference type="RefSeq" id="WP_380202535.1">
    <property type="nucleotide sequence ID" value="NZ_JBHTEK010000001.1"/>
</dbReference>
<proteinExistence type="predicted"/>
<feature type="chain" id="PRO_5046675468" description="DUF4398 domain-containing protein" evidence="2">
    <location>
        <begin position="22"/>
        <end position="105"/>
    </location>
</feature>
<evidence type="ECO:0000313" key="4">
    <source>
        <dbReference type="Proteomes" id="UP001596513"/>
    </source>
</evidence>
<reference evidence="4" key="1">
    <citation type="journal article" date="2019" name="Int. J. Syst. Evol. Microbiol.">
        <title>The Global Catalogue of Microorganisms (GCM) 10K type strain sequencing project: providing services to taxonomists for standard genome sequencing and annotation.</title>
        <authorList>
            <consortium name="The Broad Institute Genomics Platform"/>
            <consortium name="The Broad Institute Genome Sequencing Center for Infectious Disease"/>
            <person name="Wu L."/>
            <person name="Ma J."/>
        </authorList>
    </citation>
    <scope>NUCLEOTIDE SEQUENCE [LARGE SCALE GENOMIC DNA]</scope>
    <source>
        <strain evidence="4">JCM 19635</strain>
    </source>
</reference>
<evidence type="ECO:0008006" key="5">
    <source>
        <dbReference type="Google" id="ProtNLM"/>
    </source>
</evidence>
<feature type="compositionally biased region" description="Basic and acidic residues" evidence="1">
    <location>
        <begin position="32"/>
        <end position="49"/>
    </location>
</feature>
<comment type="caution">
    <text evidence="3">The sequence shown here is derived from an EMBL/GenBank/DDBJ whole genome shotgun (WGS) entry which is preliminary data.</text>
</comment>
<keyword evidence="4" id="KW-1185">Reference proteome</keyword>